<comment type="caution">
    <text evidence="4">The sequence shown here is derived from an EMBL/GenBank/DDBJ whole genome shotgun (WGS) entry which is preliminary data.</text>
</comment>
<dbReference type="AlphaFoldDB" id="A0A7J6QVM2"/>
<dbReference type="Gene3D" id="3.40.50.1820">
    <property type="entry name" value="alpha/beta hydrolase"/>
    <property type="match status" value="3"/>
</dbReference>
<evidence type="ECO:0000256" key="2">
    <source>
        <dbReference type="SAM" id="MobiDB-lite"/>
    </source>
</evidence>
<reference evidence="4 5" key="1">
    <citation type="submission" date="2020-04" db="EMBL/GenBank/DDBJ databases">
        <title>Perkinsus olseni comparative genomics.</title>
        <authorList>
            <person name="Bogema D.R."/>
        </authorList>
    </citation>
    <scope>NUCLEOTIDE SEQUENCE [LARGE SCALE GENOMIC DNA]</scope>
    <source>
        <strain evidence="4">ATCC PRA-205</strain>
    </source>
</reference>
<dbReference type="Pfam" id="PF07859">
    <property type="entry name" value="Abhydrolase_3"/>
    <property type="match status" value="2"/>
</dbReference>
<keyword evidence="1" id="KW-0378">Hydrolase</keyword>
<organism evidence="4 5">
    <name type="scientific">Perkinsus olseni</name>
    <name type="common">Perkinsus atlanticus</name>
    <dbReference type="NCBI Taxonomy" id="32597"/>
    <lineage>
        <taxon>Eukaryota</taxon>
        <taxon>Sar</taxon>
        <taxon>Alveolata</taxon>
        <taxon>Perkinsozoa</taxon>
        <taxon>Perkinsea</taxon>
        <taxon>Perkinsida</taxon>
        <taxon>Perkinsidae</taxon>
        <taxon>Perkinsus</taxon>
    </lineage>
</organism>
<sequence>MASCALYGRPSKPRERMNLQDRPDEREDHVRRSGRFEDDEWRRARQLSPSGKPEENPLFSCMCGELTPAAFGNVPILVQAGGSEGLAEDIAAFAEATQGTVMLELYENMFHSFQQYSSLPQSQLALRRMARFVADALQTPQKLPIGRSYSEGLALFIHGLCGIQFSVESSCDGELYPSVMRGIEAVGKVWIPALVGLYHPHVRTEQIPASKNVNKGLWVWSSESPVDPKNVVVLYFVHGGGYCFFDGFTSHLGLAVNIIETMQAKLRGEGWKDVVVVGYIIEYSLAPEKILPTPLEELVKGYKFLLTQERFLVKSDRIVLGGDSAGGGLQLGLLKCLAGNLFCKDLPRPACCLALGPFVDFGPSAARKAFDTSGDFVTDVMLWHCATPLYGRPSHPGERMDTVNHPLESDSYVQKAGKFDDEEWVRVREMAPDHRMEKHPLFSVVYGDVSPEAFGNVPILVQAGSVEALYDDIARFADNARESVCFEVYENMFHVFPIFSRVVPLGQTAIDRWAGFASKALRGQKMPLGEAYVISTDMVESPAMWGVSFRAWYLMAKHFIQAFTELARMAIAGETIKGEDVVTRLIQMPDEFNEESSSDGDFLPEVMRMIEAVGNVWKPAMVRLSHPNLVTEPISATEEVNKGLWVWSSESPVDPKNVVVLYFVHGGGYCFFDGFTSHLGLAVNLIEAMQAKLRGEGWKDVVVVGYIIEYSLAPKKILPTPLEELVKGYKFLLTQKRFPVKSDRIAVAGDSAGGGLELGFLKCLGGNFFCKDLPRPACCLALDPFVEFAPSAARESYDISHDFLSNIMLWYCAPAVYGRPSHPGERLDTVNRPLESDECIQRAGKFDDEEWVRVREMAPDDRMDKHPLFSVVYGDVSPEAFGNVPILVQAGSVEALYDDIARFADKARESVCFEVYENMFHVFPAAADVIPLGRTAINRWADFASKALKGEKLPLGKAYAISTERVEAL</sequence>
<evidence type="ECO:0000313" key="4">
    <source>
        <dbReference type="EMBL" id="KAF4712152.1"/>
    </source>
</evidence>
<dbReference type="PANTHER" id="PTHR48081">
    <property type="entry name" value="AB HYDROLASE SUPERFAMILY PROTEIN C4A8.06C"/>
    <property type="match status" value="1"/>
</dbReference>
<proteinExistence type="predicted"/>
<feature type="region of interest" description="Disordered" evidence="2">
    <location>
        <begin position="1"/>
        <end position="54"/>
    </location>
</feature>
<feature type="domain" description="Alpha/beta hydrolase fold-3" evidence="3">
    <location>
        <begin position="662"/>
        <end position="923"/>
    </location>
</feature>
<name>A0A7J6QVM2_PEROL</name>
<dbReference type="InterPro" id="IPR029058">
    <property type="entry name" value="AB_hydrolase_fold"/>
</dbReference>
<feature type="compositionally biased region" description="Basic and acidic residues" evidence="2">
    <location>
        <begin position="12"/>
        <end position="43"/>
    </location>
</feature>
<evidence type="ECO:0000313" key="5">
    <source>
        <dbReference type="Proteomes" id="UP000574390"/>
    </source>
</evidence>
<dbReference type="InterPro" id="IPR050300">
    <property type="entry name" value="GDXG_lipolytic_enzyme"/>
</dbReference>
<dbReference type="GO" id="GO:0016787">
    <property type="term" value="F:hydrolase activity"/>
    <property type="evidence" value="ECO:0007669"/>
    <property type="project" value="UniProtKB-KW"/>
</dbReference>
<dbReference type="EMBL" id="JABANM010026939">
    <property type="protein sequence ID" value="KAF4712152.1"/>
    <property type="molecule type" value="Genomic_DNA"/>
</dbReference>
<gene>
    <name evidence="4" type="ORF">FOZ62_017002</name>
</gene>
<accession>A0A7J6QVM2</accession>
<dbReference type="PANTHER" id="PTHR48081:SF8">
    <property type="entry name" value="ALPHA_BETA HYDROLASE FOLD-3 DOMAIN-CONTAINING PROTEIN-RELATED"/>
    <property type="match status" value="1"/>
</dbReference>
<dbReference type="InterPro" id="IPR013094">
    <property type="entry name" value="AB_hydrolase_3"/>
</dbReference>
<evidence type="ECO:0000259" key="3">
    <source>
        <dbReference type="Pfam" id="PF07859"/>
    </source>
</evidence>
<evidence type="ECO:0000256" key="1">
    <source>
        <dbReference type="ARBA" id="ARBA00022801"/>
    </source>
</evidence>
<feature type="domain" description="Alpha/beta hydrolase fold-3" evidence="3">
    <location>
        <begin position="235"/>
        <end position="379"/>
    </location>
</feature>
<protein>
    <recommendedName>
        <fullName evidence="3">Alpha/beta hydrolase fold-3 domain-containing protein</fullName>
    </recommendedName>
</protein>
<dbReference type="Proteomes" id="UP000574390">
    <property type="component" value="Unassembled WGS sequence"/>
</dbReference>
<dbReference type="SUPFAM" id="SSF53474">
    <property type="entry name" value="alpha/beta-Hydrolases"/>
    <property type="match status" value="3"/>
</dbReference>